<dbReference type="AlphaFoldDB" id="A0A5J4VMT9"/>
<dbReference type="EMBL" id="SNRW01005995">
    <property type="protein sequence ID" value="KAA6383942.1"/>
    <property type="molecule type" value="Genomic_DNA"/>
</dbReference>
<proteinExistence type="predicted"/>
<sequence length="117" mass="12281">MAVEATITLAITNVVVVSLEGLAKSTLNIFFISLVSCGISFAGGLLKEIIDALIGSGFDWVDLMADLGGCAIAAAVILVGIGLRTLLRHDSKMKEKRIHTTNDEETVPADPDAQLNA</sequence>
<evidence type="ECO:0000313" key="4">
    <source>
        <dbReference type="Proteomes" id="UP000324800"/>
    </source>
</evidence>
<reference evidence="3 4" key="1">
    <citation type="submission" date="2019-03" db="EMBL/GenBank/DDBJ databases">
        <title>Single cell metagenomics reveals metabolic interactions within the superorganism composed of flagellate Streblomastix strix and complex community of Bacteroidetes bacteria on its surface.</title>
        <authorList>
            <person name="Treitli S.C."/>
            <person name="Kolisko M."/>
            <person name="Husnik F."/>
            <person name="Keeling P."/>
            <person name="Hampl V."/>
        </authorList>
    </citation>
    <scope>NUCLEOTIDE SEQUENCE [LARGE SCALE GENOMIC DNA]</scope>
    <source>
        <strain evidence="3">ST1C</strain>
    </source>
</reference>
<evidence type="ECO:0000256" key="1">
    <source>
        <dbReference type="SAM" id="MobiDB-lite"/>
    </source>
</evidence>
<keyword evidence="2" id="KW-1133">Transmembrane helix</keyword>
<evidence type="ECO:0000256" key="2">
    <source>
        <dbReference type="SAM" id="Phobius"/>
    </source>
</evidence>
<feature type="region of interest" description="Disordered" evidence="1">
    <location>
        <begin position="94"/>
        <end position="117"/>
    </location>
</feature>
<comment type="caution">
    <text evidence="3">The sequence shown here is derived from an EMBL/GenBank/DDBJ whole genome shotgun (WGS) entry which is preliminary data.</text>
</comment>
<protein>
    <submittedName>
        <fullName evidence="3">Uncharacterized protein</fullName>
    </submittedName>
</protein>
<keyword evidence="2" id="KW-0472">Membrane</keyword>
<dbReference type="Proteomes" id="UP000324800">
    <property type="component" value="Unassembled WGS sequence"/>
</dbReference>
<feature type="transmembrane region" description="Helical" evidence="2">
    <location>
        <begin position="66"/>
        <end position="87"/>
    </location>
</feature>
<accession>A0A5J4VMT9</accession>
<keyword evidence="2" id="KW-0812">Transmembrane</keyword>
<gene>
    <name evidence="3" type="ORF">EZS28_020530</name>
</gene>
<evidence type="ECO:0000313" key="3">
    <source>
        <dbReference type="EMBL" id="KAA6383942.1"/>
    </source>
</evidence>
<name>A0A5J4VMT9_9EUKA</name>
<organism evidence="3 4">
    <name type="scientific">Streblomastix strix</name>
    <dbReference type="NCBI Taxonomy" id="222440"/>
    <lineage>
        <taxon>Eukaryota</taxon>
        <taxon>Metamonada</taxon>
        <taxon>Preaxostyla</taxon>
        <taxon>Oxymonadida</taxon>
        <taxon>Streblomastigidae</taxon>
        <taxon>Streblomastix</taxon>
    </lineage>
</organism>
<feature type="transmembrane region" description="Helical" evidence="2">
    <location>
        <begin position="27"/>
        <end position="46"/>
    </location>
</feature>